<accession>A0A0S2FE44</accession>
<reference evidence="1" key="1">
    <citation type="journal article" date="2015" name="BMC Genomics">
        <title>Comparative genomics and metabolic profiling of the genus Lysobacter.</title>
        <authorList>
            <person name="de Bruijn I."/>
            <person name="Cheng X."/>
            <person name="de Jager V."/>
            <person name="Exposito R.G."/>
            <person name="Watrous J."/>
            <person name="Patel N."/>
            <person name="Postma J."/>
            <person name="Dorrestein P.C."/>
            <person name="Kobayashi D."/>
            <person name="Raaijmakers J.M."/>
        </authorList>
    </citation>
    <scope>NUCLEOTIDE SEQUENCE [LARGE SCALE GENOMIC DNA]</scope>
    <source>
        <strain evidence="1">76</strain>
    </source>
</reference>
<dbReference type="InterPro" id="IPR011044">
    <property type="entry name" value="Quino_amine_DH_bsu"/>
</dbReference>
<protein>
    <submittedName>
        <fullName evidence="1">Putative integral membrane protein</fullName>
    </submittedName>
</protein>
<evidence type="ECO:0000313" key="2">
    <source>
        <dbReference type="Proteomes" id="UP000060787"/>
    </source>
</evidence>
<dbReference type="EMBL" id="CP011129">
    <property type="protein sequence ID" value="ALN81725.1"/>
    <property type="molecule type" value="Genomic_DNA"/>
</dbReference>
<dbReference type="STRING" id="84531.LA76x_3603"/>
<dbReference type="KEGG" id="lab:LA76x_3603"/>
<evidence type="ECO:0000313" key="1">
    <source>
        <dbReference type="EMBL" id="ALN81725.1"/>
    </source>
</evidence>
<dbReference type="AlphaFoldDB" id="A0A0S2FE44"/>
<gene>
    <name evidence="1" type="ORF">LA76x_3603</name>
</gene>
<dbReference type="eggNOG" id="COG3386">
    <property type="taxonomic scope" value="Bacteria"/>
</dbReference>
<organism evidence="1 2">
    <name type="scientific">Lysobacter antibioticus</name>
    <dbReference type="NCBI Taxonomy" id="84531"/>
    <lineage>
        <taxon>Bacteria</taxon>
        <taxon>Pseudomonadati</taxon>
        <taxon>Pseudomonadota</taxon>
        <taxon>Gammaproteobacteria</taxon>
        <taxon>Lysobacterales</taxon>
        <taxon>Lysobacteraceae</taxon>
        <taxon>Lysobacter</taxon>
    </lineage>
</organism>
<dbReference type="PATRIC" id="fig|84531.8.peg.3619"/>
<dbReference type="SUPFAM" id="SSF50969">
    <property type="entry name" value="YVTN repeat-like/Quinoprotein amine dehydrogenase"/>
    <property type="match status" value="1"/>
</dbReference>
<keyword evidence="2" id="KW-1185">Reference proteome</keyword>
<dbReference type="Proteomes" id="UP000060787">
    <property type="component" value="Chromosome"/>
</dbReference>
<name>A0A0S2FE44_LYSAN</name>
<sequence>MALLLAATLLAACTGEPEAPPHGSSQLAGMMLDPQLSEISGLAASRRHPGVLWMHDDGGNPERLFAVADNGDRLATLRIEGVTKTDWEDIAAFELDGRQYLLIADTGDNGGLRRSLQLHVIEEPAKIENARLKPAWSIAFRWPDGARDCEAVAVDIARKQVLLISKKRQPPELFSLPLMPAGNALQTATRLGGLAGIPEPDAQLRRSNPTRAKLQGQVTAADISPDGTTLAVMTYRYLLLYPRQPRQSWAGAVASPPRVSDLPWLPQAEALGWSADGRSLYATGEFIPAPLYRITP</sequence>
<dbReference type="RefSeq" id="WP_057918683.1">
    <property type="nucleotide sequence ID" value="NZ_CP011129.1"/>
</dbReference>
<proteinExistence type="predicted"/>